<dbReference type="EMBL" id="LYXU01000004">
    <property type="protein sequence ID" value="OBS18902.1"/>
    <property type="molecule type" value="Genomic_DNA"/>
</dbReference>
<evidence type="ECO:0000256" key="1">
    <source>
        <dbReference type="SAM" id="MobiDB-lite"/>
    </source>
</evidence>
<dbReference type="AlphaFoldDB" id="A0A1B8AEM0"/>
<reference evidence="2 3" key="1">
    <citation type="submission" date="2016-06" db="EMBL/GenBank/DDBJ databases">
        <title>Living apart together: crosstalk between the core and supernumerary genomes in a fungal plant pathogen.</title>
        <authorList>
            <person name="Vanheule A."/>
            <person name="Audenaert K."/>
            <person name="Warris S."/>
            <person name="Van De Geest H."/>
            <person name="Schijlen E."/>
            <person name="Hofte M."/>
            <person name="De Saeger S."/>
            <person name="Haesaert G."/>
            <person name="Waalwijk C."/>
            <person name="Van Der Lee T."/>
        </authorList>
    </citation>
    <scope>NUCLEOTIDE SEQUENCE [LARGE SCALE GENOMIC DNA]</scope>
    <source>
        <strain evidence="2 3">2516</strain>
    </source>
</reference>
<accession>A0A1B8AEM0</accession>
<proteinExistence type="predicted"/>
<comment type="caution">
    <text evidence="2">The sequence shown here is derived from an EMBL/GenBank/DDBJ whole genome shotgun (WGS) entry which is preliminary data.</text>
</comment>
<evidence type="ECO:0000313" key="3">
    <source>
        <dbReference type="Proteomes" id="UP000091967"/>
    </source>
</evidence>
<protein>
    <submittedName>
        <fullName evidence="2">Uncharacterized protein</fullName>
    </submittedName>
</protein>
<feature type="region of interest" description="Disordered" evidence="1">
    <location>
        <begin position="1"/>
        <end position="23"/>
    </location>
</feature>
<sequence>MTSRGPKPPILLPPPDPTLETRPVPRERHFSVRAFGPGSLPEAQQKFPSIETLNKQSKDASSIDNKWGNDTEGLYKLLMQESDMDWREDGLITGETTWGPVIVVTAYSEKASKNLDRAVINLVETIRRYFLRCSGTGTFAHEVFKRFELKVLEDRDLLEHASDDRVREEFNAYVRALRLFPADSHWEEEDRKWYKDNLNRPPGPLRYGFCIVLDEETIENLATITFPNDLDNDKEHFKGNSIKLVERCWRYPKEAHNKYGQDPAVAEVYGGTDICPLLDLPLVYADFHYYQDFDDMFPLRKYSDTHY</sequence>
<dbReference type="OMA" id="PLICADY"/>
<organism evidence="2 3">
    <name type="scientific">Fusarium poae</name>
    <dbReference type="NCBI Taxonomy" id="36050"/>
    <lineage>
        <taxon>Eukaryota</taxon>
        <taxon>Fungi</taxon>
        <taxon>Dikarya</taxon>
        <taxon>Ascomycota</taxon>
        <taxon>Pezizomycotina</taxon>
        <taxon>Sordariomycetes</taxon>
        <taxon>Hypocreomycetidae</taxon>
        <taxon>Hypocreales</taxon>
        <taxon>Nectriaceae</taxon>
        <taxon>Fusarium</taxon>
    </lineage>
</organism>
<evidence type="ECO:0000313" key="2">
    <source>
        <dbReference type="EMBL" id="OBS18902.1"/>
    </source>
</evidence>
<dbReference type="Proteomes" id="UP000091967">
    <property type="component" value="Unassembled WGS sequence"/>
</dbReference>
<name>A0A1B8AEM0_FUSPO</name>
<keyword evidence="3" id="KW-1185">Reference proteome</keyword>
<feature type="compositionally biased region" description="Pro residues" evidence="1">
    <location>
        <begin position="1"/>
        <end position="17"/>
    </location>
</feature>
<gene>
    <name evidence="2" type="ORF">FPOA_10628</name>
</gene>